<evidence type="ECO:0000256" key="1">
    <source>
        <dbReference type="SAM" id="Phobius"/>
    </source>
</evidence>
<dbReference type="EMBL" id="VIVN01000001">
    <property type="protein sequence ID" value="TWE08007.1"/>
    <property type="molecule type" value="Genomic_DNA"/>
</dbReference>
<feature type="transmembrane region" description="Helical" evidence="1">
    <location>
        <begin position="116"/>
        <end position="137"/>
    </location>
</feature>
<evidence type="ECO:0000313" key="3">
    <source>
        <dbReference type="Proteomes" id="UP000319671"/>
    </source>
</evidence>
<feature type="transmembrane region" description="Helical" evidence="1">
    <location>
        <begin position="12"/>
        <end position="31"/>
    </location>
</feature>
<keyword evidence="3" id="KW-1185">Reference proteome</keyword>
<evidence type="ECO:0008006" key="4">
    <source>
        <dbReference type="Google" id="ProtNLM"/>
    </source>
</evidence>
<feature type="transmembrane region" description="Helical" evidence="1">
    <location>
        <begin position="80"/>
        <end position="104"/>
    </location>
</feature>
<dbReference type="RefSeq" id="WP_144561772.1">
    <property type="nucleotide sequence ID" value="NZ_VIVN01000001.1"/>
</dbReference>
<keyword evidence="1" id="KW-1133">Transmembrane helix</keyword>
<dbReference type="Proteomes" id="UP000319671">
    <property type="component" value="Unassembled WGS sequence"/>
</dbReference>
<accession>A0A561DXB7</accession>
<comment type="caution">
    <text evidence="2">The sequence shown here is derived from an EMBL/GenBank/DDBJ whole genome shotgun (WGS) entry which is preliminary data.</text>
</comment>
<protein>
    <recommendedName>
        <fullName evidence="4">ABC transmembrane type-1 domain-containing protein</fullName>
    </recommendedName>
</protein>
<reference evidence="2 3" key="1">
    <citation type="submission" date="2019-06" db="EMBL/GenBank/DDBJ databases">
        <title>Sorghum-associated microbial communities from plants grown in Nebraska, USA.</title>
        <authorList>
            <person name="Schachtman D."/>
        </authorList>
    </citation>
    <scope>NUCLEOTIDE SEQUENCE [LARGE SCALE GENOMIC DNA]</scope>
    <source>
        <strain evidence="2 3">2482</strain>
    </source>
</reference>
<name>A0A561DXB7_9BACI</name>
<dbReference type="AlphaFoldDB" id="A0A561DXB7"/>
<feature type="transmembrane region" description="Helical" evidence="1">
    <location>
        <begin position="157"/>
        <end position="184"/>
    </location>
</feature>
<proteinExistence type="predicted"/>
<keyword evidence="1" id="KW-0812">Transmembrane</keyword>
<gene>
    <name evidence="2" type="ORF">FB550_10118</name>
</gene>
<organism evidence="2 3">
    <name type="scientific">Neobacillus bataviensis</name>
    <dbReference type="NCBI Taxonomy" id="220685"/>
    <lineage>
        <taxon>Bacteria</taxon>
        <taxon>Bacillati</taxon>
        <taxon>Bacillota</taxon>
        <taxon>Bacilli</taxon>
        <taxon>Bacillales</taxon>
        <taxon>Bacillaceae</taxon>
        <taxon>Neobacillus</taxon>
    </lineage>
</organism>
<evidence type="ECO:0000313" key="2">
    <source>
        <dbReference type="EMBL" id="TWE08007.1"/>
    </source>
</evidence>
<sequence length="186" mass="21549">MKRFLEWPIRLALIFAGFLFIFNFPFLLSIGKTTILVNFQPFWVSVITDFQLLLDIKNSQAFDLLRELTLFESYSYTMKILLGCLLVVTILSMVISILVMIAPGRIRDGLKKMIDFFEAVPDLLIIFFIQFFVIMLYKTTGVKLLQLYGVFGAKPYFVPIVTISFLPLFLLIQFLTNEIIFCLLKS</sequence>
<keyword evidence="1" id="KW-0472">Membrane</keyword>